<accession>A0A1Y1WKB1</accession>
<sequence length="81" mass="8925">MSLSALVVCSMSFSSVFRRSSSITSWSSSCPRRKFMYESSNSKFPVSFGRLRACRFNDACVDVMPALRSCSFSQSLASLAS</sequence>
<comment type="caution">
    <text evidence="1">The sequence shown here is derived from an EMBL/GenBank/DDBJ whole genome shotgun (WGS) entry which is preliminary data.</text>
</comment>
<name>A0A1Y1WKB1_9FUNG</name>
<gene>
    <name evidence="1" type="ORF">DL89DRAFT_6634</name>
</gene>
<dbReference type="EMBL" id="MCFD01000001">
    <property type="protein sequence ID" value="ORX73923.1"/>
    <property type="molecule type" value="Genomic_DNA"/>
</dbReference>
<reference evidence="1 2" key="1">
    <citation type="submission" date="2016-07" db="EMBL/GenBank/DDBJ databases">
        <title>Pervasive Adenine N6-methylation of Active Genes in Fungi.</title>
        <authorList>
            <consortium name="DOE Joint Genome Institute"/>
            <person name="Mondo S.J."/>
            <person name="Dannebaum R.O."/>
            <person name="Kuo R.C."/>
            <person name="Labutti K."/>
            <person name="Haridas S."/>
            <person name="Kuo A."/>
            <person name="Salamov A."/>
            <person name="Ahrendt S.R."/>
            <person name="Lipzen A."/>
            <person name="Sullivan W."/>
            <person name="Andreopoulos W.B."/>
            <person name="Clum A."/>
            <person name="Lindquist E."/>
            <person name="Daum C."/>
            <person name="Ramamoorthy G.K."/>
            <person name="Gryganskyi A."/>
            <person name="Culley D."/>
            <person name="Magnuson J.K."/>
            <person name="James T.Y."/>
            <person name="O'Malley M.A."/>
            <person name="Stajich J.E."/>
            <person name="Spatafora J.W."/>
            <person name="Visel A."/>
            <person name="Grigoriev I.V."/>
        </authorList>
    </citation>
    <scope>NUCLEOTIDE SEQUENCE [LARGE SCALE GENOMIC DNA]</scope>
    <source>
        <strain evidence="1 2">ATCC 12442</strain>
    </source>
</reference>
<protein>
    <submittedName>
        <fullName evidence="1">Uncharacterized protein</fullName>
    </submittedName>
</protein>
<dbReference type="RefSeq" id="XP_040747134.1">
    <property type="nucleotide sequence ID" value="XM_040891964.1"/>
</dbReference>
<keyword evidence="2" id="KW-1185">Reference proteome</keyword>
<organism evidence="1 2">
    <name type="scientific">Linderina pennispora</name>
    <dbReference type="NCBI Taxonomy" id="61395"/>
    <lineage>
        <taxon>Eukaryota</taxon>
        <taxon>Fungi</taxon>
        <taxon>Fungi incertae sedis</taxon>
        <taxon>Zoopagomycota</taxon>
        <taxon>Kickxellomycotina</taxon>
        <taxon>Kickxellomycetes</taxon>
        <taxon>Kickxellales</taxon>
        <taxon>Kickxellaceae</taxon>
        <taxon>Linderina</taxon>
    </lineage>
</organism>
<dbReference type="Proteomes" id="UP000193922">
    <property type="component" value="Unassembled WGS sequence"/>
</dbReference>
<proteinExistence type="predicted"/>
<dbReference type="AlphaFoldDB" id="A0A1Y1WKB1"/>
<evidence type="ECO:0000313" key="1">
    <source>
        <dbReference type="EMBL" id="ORX73923.1"/>
    </source>
</evidence>
<evidence type="ECO:0000313" key="2">
    <source>
        <dbReference type="Proteomes" id="UP000193922"/>
    </source>
</evidence>
<dbReference type="GeneID" id="63808612"/>